<organism evidence="1 2">
    <name type="scientific">Brachionus plicatilis</name>
    <name type="common">Marine rotifer</name>
    <name type="synonym">Brachionus muelleri</name>
    <dbReference type="NCBI Taxonomy" id="10195"/>
    <lineage>
        <taxon>Eukaryota</taxon>
        <taxon>Metazoa</taxon>
        <taxon>Spiralia</taxon>
        <taxon>Gnathifera</taxon>
        <taxon>Rotifera</taxon>
        <taxon>Eurotatoria</taxon>
        <taxon>Monogononta</taxon>
        <taxon>Pseudotrocha</taxon>
        <taxon>Ploima</taxon>
        <taxon>Brachionidae</taxon>
        <taxon>Brachionus</taxon>
    </lineage>
</organism>
<dbReference type="Proteomes" id="UP000276133">
    <property type="component" value="Unassembled WGS sequence"/>
</dbReference>
<dbReference type="AlphaFoldDB" id="A0A3M7T7L8"/>
<comment type="caution">
    <text evidence="1">The sequence shown here is derived from an EMBL/GenBank/DDBJ whole genome shotgun (WGS) entry which is preliminary data.</text>
</comment>
<evidence type="ECO:0000313" key="1">
    <source>
        <dbReference type="EMBL" id="RNA43951.1"/>
    </source>
</evidence>
<name>A0A3M7T7L8_BRAPC</name>
<sequence length="74" mass="8867">MKHKIYLEINDDCIKYILKDIERLSPYASGQHQNQFVALYQNFYSFKKWKTKNGFFSFGATELKQKDESYSNND</sequence>
<proteinExistence type="predicted"/>
<accession>A0A3M7T7L8</accession>
<dbReference type="EMBL" id="REGN01000171">
    <property type="protein sequence ID" value="RNA43951.1"/>
    <property type="molecule type" value="Genomic_DNA"/>
</dbReference>
<gene>
    <name evidence="1" type="ORF">BpHYR1_014632</name>
</gene>
<evidence type="ECO:0000313" key="2">
    <source>
        <dbReference type="Proteomes" id="UP000276133"/>
    </source>
</evidence>
<keyword evidence="2" id="KW-1185">Reference proteome</keyword>
<reference evidence="1 2" key="1">
    <citation type="journal article" date="2018" name="Sci. Rep.">
        <title>Genomic signatures of local adaptation to the degree of environmental predictability in rotifers.</title>
        <authorList>
            <person name="Franch-Gras L."/>
            <person name="Hahn C."/>
            <person name="Garcia-Roger E.M."/>
            <person name="Carmona M.J."/>
            <person name="Serra M."/>
            <person name="Gomez A."/>
        </authorList>
    </citation>
    <scope>NUCLEOTIDE SEQUENCE [LARGE SCALE GENOMIC DNA]</scope>
    <source>
        <strain evidence="1">HYR1</strain>
    </source>
</reference>
<protein>
    <submittedName>
        <fullName evidence="1">Uncharacterized protein</fullName>
    </submittedName>
</protein>